<evidence type="ECO:0000256" key="2">
    <source>
        <dbReference type="ARBA" id="ARBA00022737"/>
    </source>
</evidence>
<evidence type="ECO:0000259" key="4">
    <source>
        <dbReference type="PROSITE" id="PS50222"/>
    </source>
</evidence>
<dbReference type="EMBL" id="MNCJ02000324">
    <property type="protein sequence ID" value="KAF5792352.1"/>
    <property type="molecule type" value="Genomic_DNA"/>
</dbReference>
<keyword evidence="3" id="KW-0106">Calcium</keyword>
<proteinExistence type="predicted"/>
<dbReference type="SUPFAM" id="SSF47473">
    <property type="entry name" value="EF-hand"/>
    <property type="match status" value="1"/>
</dbReference>
<dbReference type="Pfam" id="PF13405">
    <property type="entry name" value="EF-hand_6"/>
    <property type="match status" value="1"/>
</dbReference>
<dbReference type="GO" id="GO:0005509">
    <property type="term" value="F:calcium ion binding"/>
    <property type="evidence" value="ECO:0007669"/>
    <property type="project" value="InterPro"/>
</dbReference>
<dbReference type="InterPro" id="IPR039647">
    <property type="entry name" value="EF_hand_pair_protein_CML-like"/>
</dbReference>
<evidence type="ECO:0000313" key="6">
    <source>
        <dbReference type="Proteomes" id="UP000215914"/>
    </source>
</evidence>
<comment type="caution">
    <text evidence="5">The sequence shown here is derived from an EMBL/GenBank/DDBJ whole genome shotgun (WGS) entry which is preliminary data.</text>
</comment>
<dbReference type="Gramene" id="mRNA:HanXRQr2_Chr09g0405041">
    <property type="protein sequence ID" value="CDS:HanXRQr2_Chr09g0405041.1"/>
    <property type="gene ID" value="HanXRQr2_Chr09g0405041"/>
</dbReference>
<evidence type="ECO:0000313" key="5">
    <source>
        <dbReference type="EMBL" id="KAF5792352.1"/>
    </source>
</evidence>
<name>A0A9K3N9H7_HELAN</name>
<dbReference type="CDD" id="cd00051">
    <property type="entry name" value="EFh"/>
    <property type="match status" value="1"/>
</dbReference>
<dbReference type="InterPro" id="IPR011992">
    <property type="entry name" value="EF-hand-dom_pair"/>
</dbReference>
<dbReference type="Gene3D" id="1.10.238.10">
    <property type="entry name" value="EF-hand"/>
    <property type="match status" value="1"/>
</dbReference>
<organism evidence="5 6">
    <name type="scientific">Helianthus annuus</name>
    <name type="common">Common sunflower</name>
    <dbReference type="NCBI Taxonomy" id="4232"/>
    <lineage>
        <taxon>Eukaryota</taxon>
        <taxon>Viridiplantae</taxon>
        <taxon>Streptophyta</taxon>
        <taxon>Embryophyta</taxon>
        <taxon>Tracheophyta</taxon>
        <taxon>Spermatophyta</taxon>
        <taxon>Magnoliopsida</taxon>
        <taxon>eudicotyledons</taxon>
        <taxon>Gunneridae</taxon>
        <taxon>Pentapetalae</taxon>
        <taxon>asterids</taxon>
        <taxon>campanulids</taxon>
        <taxon>Asterales</taxon>
        <taxon>Asteraceae</taxon>
        <taxon>Asteroideae</taxon>
        <taxon>Heliantheae alliance</taxon>
        <taxon>Heliantheae</taxon>
        <taxon>Helianthus</taxon>
    </lineage>
</organism>
<protein>
    <submittedName>
        <fullName evidence="5">EF-hand domain pair, mitochondrial Rho GTPase</fullName>
    </submittedName>
</protein>
<sequence length="91" mass="10489">MSKGWCWQRVEATFPENQMKSIFRAFDTNGDGKLSRKELKVCFKSFGLRFAGFRAWRAIRHVDANGDGMIGEDEIDELIKYVSKWGIIVTP</sequence>
<feature type="domain" description="EF-hand" evidence="4">
    <location>
        <begin position="14"/>
        <end position="49"/>
    </location>
</feature>
<feature type="domain" description="EF-hand" evidence="4">
    <location>
        <begin position="50"/>
        <end position="85"/>
    </location>
</feature>
<dbReference type="Pfam" id="PF13202">
    <property type="entry name" value="EF-hand_5"/>
    <property type="match status" value="1"/>
</dbReference>
<evidence type="ECO:0000256" key="3">
    <source>
        <dbReference type="ARBA" id="ARBA00022837"/>
    </source>
</evidence>
<reference evidence="5" key="1">
    <citation type="journal article" date="2017" name="Nature">
        <title>The sunflower genome provides insights into oil metabolism, flowering and Asterid evolution.</title>
        <authorList>
            <person name="Badouin H."/>
            <person name="Gouzy J."/>
            <person name="Grassa C.J."/>
            <person name="Murat F."/>
            <person name="Staton S.E."/>
            <person name="Cottret L."/>
            <person name="Lelandais-Briere C."/>
            <person name="Owens G.L."/>
            <person name="Carrere S."/>
            <person name="Mayjonade B."/>
            <person name="Legrand L."/>
            <person name="Gill N."/>
            <person name="Kane N.C."/>
            <person name="Bowers J.E."/>
            <person name="Hubner S."/>
            <person name="Bellec A."/>
            <person name="Berard A."/>
            <person name="Berges H."/>
            <person name="Blanchet N."/>
            <person name="Boniface M.C."/>
            <person name="Brunel D."/>
            <person name="Catrice O."/>
            <person name="Chaidir N."/>
            <person name="Claudel C."/>
            <person name="Donnadieu C."/>
            <person name="Faraut T."/>
            <person name="Fievet G."/>
            <person name="Helmstetter N."/>
            <person name="King M."/>
            <person name="Knapp S.J."/>
            <person name="Lai Z."/>
            <person name="Le Paslier M.C."/>
            <person name="Lippi Y."/>
            <person name="Lorenzon L."/>
            <person name="Mandel J.R."/>
            <person name="Marage G."/>
            <person name="Marchand G."/>
            <person name="Marquand E."/>
            <person name="Bret-Mestries E."/>
            <person name="Morien E."/>
            <person name="Nambeesan S."/>
            <person name="Nguyen T."/>
            <person name="Pegot-Espagnet P."/>
            <person name="Pouilly N."/>
            <person name="Raftis F."/>
            <person name="Sallet E."/>
            <person name="Schiex T."/>
            <person name="Thomas J."/>
            <person name="Vandecasteele C."/>
            <person name="Vares D."/>
            <person name="Vear F."/>
            <person name="Vautrin S."/>
            <person name="Crespi M."/>
            <person name="Mangin B."/>
            <person name="Burke J.M."/>
            <person name="Salse J."/>
            <person name="Munos S."/>
            <person name="Vincourt P."/>
            <person name="Rieseberg L.H."/>
            <person name="Langlade N.B."/>
        </authorList>
    </citation>
    <scope>NUCLEOTIDE SEQUENCE</scope>
    <source>
        <tissue evidence="5">Leaves</tissue>
    </source>
</reference>
<dbReference type="AlphaFoldDB" id="A0A9K3N9H7"/>
<keyword evidence="2" id="KW-0677">Repeat</keyword>
<dbReference type="Proteomes" id="UP000215914">
    <property type="component" value="Unassembled WGS sequence"/>
</dbReference>
<reference evidence="5" key="2">
    <citation type="submission" date="2020-06" db="EMBL/GenBank/DDBJ databases">
        <title>Helianthus annuus Genome sequencing and assembly Release 2.</title>
        <authorList>
            <person name="Gouzy J."/>
            <person name="Langlade N."/>
            <person name="Munos S."/>
        </authorList>
    </citation>
    <scope>NUCLEOTIDE SEQUENCE</scope>
    <source>
        <tissue evidence="5">Leaves</tissue>
    </source>
</reference>
<gene>
    <name evidence="5" type="ORF">HanXRQr2_Chr09g0405041</name>
</gene>
<accession>A0A9K3N9H7</accession>
<dbReference type="InterPro" id="IPR018247">
    <property type="entry name" value="EF_Hand_1_Ca_BS"/>
</dbReference>
<dbReference type="PROSITE" id="PS00018">
    <property type="entry name" value="EF_HAND_1"/>
    <property type="match status" value="2"/>
</dbReference>
<keyword evidence="6" id="KW-1185">Reference proteome</keyword>
<dbReference type="PROSITE" id="PS50222">
    <property type="entry name" value="EF_HAND_2"/>
    <property type="match status" value="2"/>
</dbReference>
<dbReference type="InterPro" id="IPR002048">
    <property type="entry name" value="EF_hand_dom"/>
</dbReference>
<dbReference type="PANTHER" id="PTHR10891">
    <property type="entry name" value="EF-HAND CALCIUM-BINDING DOMAIN CONTAINING PROTEIN"/>
    <property type="match status" value="1"/>
</dbReference>
<dbReference type="SMART" id="SM00054">
    <property type="entry name" value="EFh"/>
    <property type="match status" value="2"/>
</dbReference>
<keyword evidence="1" id="KW-0479">Metal-binding</keyword>
<evidence type="ECO:0000256" key="1">
    <source>
        <dbReference type="ARBA" id="ARBA00022723"/>
    </source>
</evidence>